<evidence type="ECO:0008006" key="4">
    <source>
        <dbReference type="Google" id="ProtNLM"/>
    </source>
</evidence>
<accession>A0A1H5ZIU3</accession>
<dbReference type="OrthoDB" id="2493140at2"/>
<evidence type="ECO:0000313" key="2">
    <source>
        <dbReference type="EMBL" id="SEG36453.1"/>
    </source>
</evidence>
<dbReference type="Gene3D" id="1.25.40.10">
    <property type="entry name" value="Tetratricopeptide repeat domain"/>
    <property type="match status" value="1"/>
</dbReference>
<protein>
    <recommendedName>
        <fullName evidence="4">Tetratricopeptide repeat protein</fullName>
    </recommendedName>
</protein>
<dbReference type="Proteomes" id="UP000236754">
    <property type="component" value="Unassembled WGS sequence"/>
</dbReference>
<sequence>MNGRRAHGADARGEGGDERLAAEGEVALTRLIMDGGDLAHAADHLGSAFAADPRLPDAHEALTELAGRAGGPAAALEFFPADRPFAGSLVCRAHLLAACEEWGEAVLLIATAIRSRHDHPWAHVAWLTRDALPGLLAAPLMTRALAQMVTALPDPLPERAREAVRPFYELTVAVVERHPDDPRLSAIGSALARRTGDTDRAVAWAERAHRLQPDHIPSIMLGYALRAAGRPDDALRVWREEIARDATDLSLMVDIAELYASTGRAAQGLPWAERAAAARPDDPQAGPAVLGVRYAADGDPAHLLALADHLRAHPDHSYATTVLARHSEWQPWLGVVAGATEATVNVLQQILRDPGTAADRGQQVQLVASMIEPPSAVLAFLMAFPGGRVSSRSVGDPDPREPVGAVGRTLWTYDGMVARPAVPAPSPDATRLVRDTAAASWPHIPAAYDHGVRLSGLPLDDLLGVMVHPPQPPDDEQGRYLRAYRPELWIRAVQTFACLGVAHHRADEPWPDSVRRSVLLDLLDGPEDWLAETAAFAMVATAWVDPSVREDVGLRVTERMLAAAKAYRTREVTVLGSLCRLVLLCPWLEATYTGLARDLLATIARAEQEQEKERAGGGGGNSAPAGGNGRGSDAPDGAPQVSRRGLFRRRRR</sequence>
<gene>
    <name evidence="2" type="ORF">SAMN05216223_104543</name>
</gene>
<reference evidence="2 3" key="1">
    <citation type="submission" date="2016-10" db="EMBL/GenBank/DDBJ databases">
        <authorList>
            <person name="de Groot N.N."/>
        </authorList>
    </citation>
    <scope>NUCLEOTIDE SEQUENCE [LARGE SCALE GENOMIC DNA]</scope>
    <source>
        <strain evidence="2 3">CGMCC 4.2023</strain>
    </source>
</reference>
<evidence type="ECO:0000313" key="3">
    <source>
        <dbReference type="Proteomes" id="UP000236754"/>
    </source>
</evidence>
<dbReference type="AlphaFoldDB" id="A0A1H5ZIU3"/>
<dbReference type="EMBL" id="FNVU01000004">
    <property type="protein sequence ID" value="SEG36453.1"/>
    <property type="molecule type" value="Genomic_DNA"/>
</dbReference>
<feature type="region of interest" description="Disordered" evidence="1">
    <location>
        <begin position="608"/>
        <end position="652"/>
    </location>
</feature>
<feature type="compositionally biased region" description="Gly residues" evidence="1">
    <location>
        <begin position="616"/>
        <end position="630"/>
    </location>
</feature>
<evidence type="ECO:0000256" key="1">
    <source>
        <dbReference type="SAM" id="MobiDB-lite"/>
    </source>
</evidence>
<dbReference type="SUPFAM" id="SSF48452">
    <property type="entry name" value="TPR-like"/>
    <property type="match status" value="1"/>
</dbReference>
<name>A0A1H5ZIU3_9ACTN</name>
<keyword evidence="3" id="KW-1185">Reference proteome</keyword>
<organism evidence="2 3">
    <name type="scientific">Actinacidiphila yanglinensis</name>
    <dbReference type="NCBI Taxonomy" id="310779"/>
    <lineage>
        <taxon>Bacteria</taxon>
        <taxon>Bacillati</taxon>
        <taxon>Actinomycetota</taxon>
        <taxon>Actinomycetes</taxon>
        <taxon>Kitasatosporales</taxon>
        <taxon>Streptomycetaceae</taxon>
        <taxon>Actinacidiphila</taxon>
    </lineage>
</organism>
<dbReference type="RefSeq" id="WP_146088252.1">
    <property type="nucleotide sequence ID" value="NZ_FNVU01000004.1"/>
</dbReference>
<proteinExistence type="predicted"/>
<dbReference type="InterPro" id="IPR011990">
    <property type="entry name" value="TPR-like_helical_dom_sf"/>
</dbReference>